<keyword evidence="3" id="KW-1185">Reference proteome</keyword>
<reference evidence="2 3" key="1">
    <citation type="submission" date="2021-02" db="EMBL/GenBank/DDBJ databases">
        <title>De Novo genome assembly of isolated myxobacteria.</title>
        <authorList>
            <person name="Stevens D.C."/>
        </authorList>
    </citation>
    <scope>NUCLEOTIDE SEQUENCE [LARGE SCALE GENOMIC DNA]</scope>
    <source>
        <strain evidence="2 3">SCHIC003</strain>
    </source>
</reference>
<dbReference type="Gene3D" id="1.10.1200.10">
    <property type="entry name" value="ACP-like"/>
    <property type="match status" value="1"/>
</dbReference>
<sequence>MSIRDRIRAFIVDTFFVDDFGDNDSFLRKGLIDSTGMMELVSFIETEFGIKLEDKELVPENLDSLARVVAFVERKQPQRLPQAG</sequence>
<accession>A0ABX7NJI1</accession>
<dbReference type="InterPro" id="IPR009081">
    <property type="entry name" value="PP-bd_ACP"/>
</dbReference>
<dbReference type="SUPFAM" id="SSF47336">
    <property type="entry name" value="ACP-like"/>
    <property type="match status" value="1"/>
</dbReference>
<dbReference type="EMBL" id="CP071091">
    <property type="protein sequence ID" value="QSQ16418.1"/>
    <property type="molecule type" value="Genomic_DNA"/>
</dbReference>
<feature type="domain" description="Carrier" evidence="1">
    <location>
        <begin position="1"/>
        <end position="76"/>
    </location>
</feature>
<dbReference type="PROSITE" id="PS50075">
    <property type="entry name" value="CARRIER"/>
    <property type="match status" value="1"/>
</dbReference>
<evidence type="ECO:0000259" key="1">
    <source>
        <dbReference type="PROSITE" id="PS50075"/>
    </source>
</evidence>
<protein>
    <submittedName>
        <fullName evidence="2">Acyl carrier protein</fullName>
    </submittedName>
</protein>
<proteinExistence type="predicted"/>
<dbReference type="InterPro" id="IPR036736">
    <property type="entry name" value="ACP-like_sf"/>
</dbReference>
<dbReference type="RefSeq" id="WP_206718079.1">
    <property type="nucleotide sequence ID" value="NZ_CP071091.1"/>
</dbReference>
<organism evidence="2 3">
    <name type="scientific">Myxococcus landrumensis</name>
    <dbReference type="NCBI Taxonomy" id="2813577"/>
    <lineage>
        <taxon>Bacteria</taxon>
        <taxon>Pseudomonadati</taxon>
        <taxon>Myxococcota</taxon>
        <taxon>Myxococcia</taxon>
        <taxon>Myxococcales</taxon>
        <taxon>Cystobacterineae</taxon>
        <taxon>Myxococcaceae</taxon>
        <taxon>Myxococcus</taxon>
    </lineage>
</organism>
<gene>
    <name evidence="2" type="ORF">JY572_10370</name>
</gene>
<dbReference type="Proteomes" id="UP000663090">
    <property type="component" value="Chromosome"/>
</dbReference>
<evidence type="ECO:0000313" key="2">
    <source>
        <dbReference type="EMBL" id="QSQ16418.1"/>
    </source>
</evidence>
<evidence type="ECO:0000313" key="3">
    <source>
        <dbReference type="Proteomes" id="UP000663090"/>
    </source>
</evidence>
<name>A0ABX7NJI1_9BACT</name>